<sequence>MNTVPARFSEFVFSAQPGFDEPTMREAFSHAVPLKSIVIYCYDPRVREIPGAVAQFLGDQVYPGEVVFNETGNRVGSTTTMGTVSVAAGRAVDALRSVTVGEFLFGIETVVVVHHSNCGATSYSTDGMITAFRHEHGADLSRVYDRGSISITDYEASLKYDTDLLRASPGVPRHAEILGLFYNTDTGELTEVIRNKGE</sequence>
<evidence type="ECO:0000256" key="3">
    <source>
        <dbReference type="ARBA" id="ARBA00022833"/>
    </source>
</evidence>
<organism evidence="5 6">
    <name type="scientific">Luteibacter rhizovicinus DSM 16549</name>
    <dbReference type="NCBI Taxonomy" id="1440763"/>
    <lineage>
        <taxon>Bacteria</taxon>
        <taxon>Pseudomonadati</taxon>
        <taxon>Pseudomonadota</taxon>
        <taxon>Gammaproteobacteria</taxon>
        <taxon>Lysobacterales</taxon>
        <taxon>Rhodanobacteraceae</taxon>
        <taxon>Luteibacter</taxon>
    </lineage>
</organism>
<dbReference type="InterPro" id="IPR036874">
    <property type="entry name" value="Carbonic_anhydrase_sf"/>
</dbReference>
<dbReference type="OrthoDB" id="8968066at2"/>
<dbReference type="AlphaFoldDB" id="A0A0G9HC66"/>
<accession>A0A0G9HC66</accession>
<reference evidence="6" key="1">
    <citation type="submission" date="2016-09" db="EMBL/GenBank/DDBJ databases">
        <authorList>
            <person name="Lysoe E."/>
        </authorList>
    </citation>
    <scope>NUCLEOTIDE SEQUENCE [LARGE SCALE GENOMIC DNA]</scope>
    <source>
        <strain evidence="6">LJ96T</strain>
    </source>
</reference>
<proteinExistence type="inferred from homology"/>
<dbReference type="Proteomes" id="UP000182987">
    <property type="component" value="Chromosome"/>
</dbReference>
<keyword evidence="3 4" id="KW-0862">Zinc</keyword>
<evidence type="ECO:0000313" key="6">
    <source>
        <dbReference type="Proteomes" id="UP000182987"/>
    </source>
</evidence>
<feature type="binding site" evidence="4">
    <location>
        <position position="118"/>
    </location>
    <ligand>
        <name>Zn(2+)</name>
        <dbReference type="ChEBI" id="CHEBI:29105"/>
    </ligand>
</feature>
<dbReference type="InterPro" id="IPR001765">
    <property type="entry name" value="Carbonic_anhydrase"/>
</dbReference>
<dbReference type="PATRIC" id="fig|1440763.5.peg.1777"/>
<dbReference type="STRING" id="1440763.BJI69_19260"/>
<evidence type="ECO:0000256" key="1">
    <source>
        <dbReference type="ARBA" id="ARBA00006217"/>
    </source>
</evidence>
<dbReference type="SUPFAM" id="SSF53056">
    <property type="entry name" value="beta-carbonic anhydrase, cab"/>
    <property type="match status" value="1"/>
</dbReference>
<dbReference type="GO" id="GO:0004089">
    <property type="term" value="F:carbonate dehydratase activity"/>
    <property type="evidence" value="ECO:0007669"/>
    <property type="project" value="InterPro"/>
</dbReference>
<comment type="similarity">
    <text evidence="1">Belongs to the beta-class carbonic anhydrase family.</text>
</comment>
<feature type="binding site" evidence="4">
    <location>
        <position position="115"/>
    </location>
    <ligand>
        <name>Zn(2+)</name>
        <dbReference type="ChEBI" id="CHEBI:29105"/>
    </ligand>
</feature>
<evidence type="ECO:0000313" key="5">
    <source>
        <dbReference type="EMBL" id="APG05832.1"/>
    </source>
</evidence>
<evidence type="ECO:0000256" key="2">
    <source>
        <dbReference type="ARBA" id="ARBA00022723"/>
    </source>
</evidence>
<feature type="binding site" evidence="4">
    <location>
        <position position="41"/>
    </location>
    <ligand>
        <name>Zn(2+)</name>
        <dbReference type="ChEBI" id="CHEBI:29105"/>
    </ligand>
</feature>
<dbReference type="KEGG" id="lrz:BJI69_19260"/>
<feature type="binding site" evidence="4">
    <location>
        <position position="43"/>
    </location>
    <ligand>
        <name>Zn(2+)</name>
        <dbReference type="ChEBI" id="CHEBI:29105"/>
    </ligand>
</feature>
<dbReference type="PANTHER" id="PTHR43175:SF3">
    <property type="entry name" value="CARBON DISULFIDE HYDROLASE"/>
    <property type="match status" value="1"/>
</dbReference>
<gene>
    <name evidence="5" type="ORF">BJI69_19260</name>
</gene>
<dbReference type="Gene3D" id="3.40.1050.10">
    <property type="entry name" value="Carbonic anhydrase"/>
    <property type="match status" value="1"/>
</dbReference>
<name>A0A0G9HC66_9GAMM</name>
<dbReference type="RefSeq" id="WP_046967543.1">
    <property type="nucleotide sequence ID" value="NZ_CP017480.1"/>
</dbReference>
<dbReference type="PANTHER" id="PTHR43175">
    <property type="entry name" value="CARBONIC ANHYDRASE"/>
    <property type="match status" value="1"/>
</dbReference>
<evidence type="ECO:0000256" key="4">
    <source>
        <dbReference type="PIRSR" id="PIRSR601765-1"/>
    </source>
</evidence>
<keyword evidence="2 4" id="KW-0479">Metal-binding</keyword>
<keyword evidence="6" id="KW-1185">Reference proteome</keyword>
<dbReference type="GO" id="GO:0008270">
    <property type="term" value="F:zinc ion binding"/>
    <property type="evidence" value="ECO:0007669"/>
    <property type="project" value="InterPro"/>
</dbReference>
<protein>
    <submittedName>
        <fullName evidence="5">Carbonic anhydrase</fullName>
    </submittedName>
</protein>
<dbReference type="SMART" id="SM00947">
    <property type="entry name" value="Pro_CA"/>
    <property type="match status" value="1"/>
</dbReference>
<dbReference type="EMBL" id="CP017480">
    <property type="protein sequence ID" value="APG05832.1"/>
    <property type="molecule type" value="Genomic_DNA"/>
</dbReference>
<comment type="cofactor">
    <cofactor evidence="4">
        <name>Zn(2+)</name>
        <dbReference type="ChEBI" id="CHEBI:29105"/>
    </cofactor>
    <text evidence="4">Binds 1 zinc ion per subunit.</text>
</comment>